<reference evidence="2" key="1">
    <citation type="journal article" date="2015" name="BMC Genomics">
        <title>Draft genome of a commonly misdiagnosed multidrug resistant pathogen Candida auris.</title>
        <authorList>
            <person name="Chatterjee S."/>
            <person name="Alampalli S.V."/>
            <person name="Nageshan R.K."/>
            <person name="Chettiar S.T."/>
            <person name="Joshi S."/>
            <person name="Tatu U.S."/>
        </authorList>
    </citation>
    <scope>NUCLEOTIDE SEQUENCE [LARGE SCALE GENOMIC DNA]</scope>
    <source>
        <strain evidence="2">6684</strain>
    </source>
</reference>
<proteinExistence type="predicted"/>
<accession>A0A0L0P485</accession>
<dbReference type="VEuPathDB" id="FungiDB:QG37_01997"/>
<organism evidence="1 2">
    <name type="scientific">Candidozyma auris</name>
    <name type="common">Yeast</name>
    <name type="synonym">Candida auris</name>
    <dbReference type="NCBI Taxonomy" id="498019"/>
    <lineage>
        <taxon>Eukaryota</taxon>
        <taxon>Fungi</taxon>
        <taxon>Dikarya</taxon>
        <taxon>Ascomycota</taxon>
        <taxon>Saccharomycotina</taxon>
        <taxon>Pichiomycetes</taxon>
        <taxon>Metschnikowiaceae</taxon>
        <taxon>Candidozyma</taxon>
    </lineage>
</organism>
<dbReference type="EMBL" id="LGST01000016">
    <property type="protein sequence ID" value="KNE01119.1"/>
    <property type="molecule type" value="Genomic_DNA"/>
</dbReference>
<sequence length="48" mass="5017">MGDAGEMHLAAMRRSPAQRALRVQGAQGTGLRSEGLTGVANALIEYGF</sequence>
<comment type="caution">
    <text evidence="1">The sequence shown here is derived from an EMBL/GenBank/DDBJ whole genome shotgun (WGS) entry which is preliminary data.</text>
</comment>
<dbReference type="AlphaFoldDB" id="A0A0L0P485"/>
<evidence type="ECO:0000313" key="1">
    <source>
        <dbReference type="EMBL" id="KNE01119.1"/>
    </source>
</evidence>
<gene>
    <name evidence="1" type="ORF">QG37_01997</name>
</gene>
<dbReference type="Proteomes" id="UP000037122">
    <property type="component" value="Unassembled WGS sequence"/>
</dbReference>
<name>A0A0L0P485_CANAR</name>
<protein>
    <submittedName>
        <fullName evidence="1">Uncharacterized protein</fullName>
    </submittedName>
</protein>
<evidence type="ECO:0000313" key="2">
    <source>
        <dbReference type="Proteomes" id="UP000037122"/>
    </source>
</evidence>